<evidence type="ECO:0000313" key="4">
    <source>
        <dbReference type="Proteomes" id="UP000664132"/>
    </source>
</evidence>
<organism evidence="3 4">
    <name type="scientific">Cadophora malorum</name>
    <dbReference type="NCBI Taxonomy" id="108018"/>
    <lineage>
        <taxon>Eukaryota</taxon>
        <taxon>Fungi</taxon>
        <taxon>Dikarya</taxon>
        <taxon>Ascomycota</taxon>
        <taxon>Pezizomycotina</taxon>
        <taxon>Leotiomycetes</taxon>
        <taxon>Helotiales</taxon>
        <taxon>Ploettnerulaceae</taxon>
        <taxon>Cadophora</taxon>
    </lineage>
</organism>
<feature type="region of interest" description="Disordered" evidence="2">
    <location>
        <begin position="363"/>
        <end position="387"/>
    </location>
</feature>
<keyword evidence="1" id="KW-0175">Coiled coil</keyword>
<evidence type="ECO:0000256" key="2">
    <source>
        <dbReference type="SAM" id="MobiDB-lite"/>
    </source>
</evidence>
<evidence type="ECO:0000256" key="1">
    <source>
        <dbReference type="SAM" id="Coils"/>
    </source>
</evidence>
<protein>
    <submittedName>
        <fullName evidence="3">Uncharacterized protein</fullName>
    </submittedName>
</protein>
<feature type="coiled-coil region" evidence="1">
    <location>
        <begin position="59"/>
        <end position="157"/>
    </location>
</feature>
<feature type="region of interest" description="Disordered" evidence="2">
    <location>
        <begin position="285"/>
        <end position="346"/>
    </location>
</feature>
<accession>A0A8H7WGB8</accession>
<feature type="compositionally biased region" description="Basic and acidic residues" evidence="2">
    <location>
        <begin position="306"/>
        <end position="330"/>
    </location>
</feature>
<reference evidence="3" key="1">
    <citation type="submission" date="2021-02" db="EMBL/GenBank/DDBJ databases">
        <title>Genome sequence Cadophora malorum strain M34.</title>
        <authorList>
            <person name="Stefanovic E."/>
            <person name="Vu D."/>
            <person name="Scully C."/>
            <person name="Dijksterhuis J."/>
            <person name="Roader J."/>
            <person name="Houbraken J."/>
        </authorList>
    </citation>
    <scope>NUCLEOTIDE SEQUENCE</scope>
    <source>
        <strain evidence="3">M34</strain>
    </source>
</reference>
<dbReference type="Proteomes" id="UP000664132">
    <property type="component" value="Unassembled WGS sequence"/>
</dbReference>
<dbReference type="EMBL" id="JAFJYH010000021">
    <property type="protein sequence ID" value="KAG4424408.1"/>
    <property type="molecule type" value="Genomic_DNA"/>
</dbReference>
<dbReference type="OrthoDB" id="3561502at2759"/>
<feature type="compositionally biased region" description="Polar residues" evidence="2">
    <location>
        <begin position="336"/>
        <end position="346"/>
    </location>
</feature>
<keyword evidence="4" id="KW-1185">Reference proteome</keyword>
<feature type="compositionally biased region" description="Polar residues" evidence="2">
    <location>
        <begin position="296"/>
        <end position="305"/>
    </location>
</feature>
<evidence type="ECO:0000313" key="3">
    <source>
        <dbReference type="EMBL" id="KAG4424408.1"/>
    </source>
</evidence>
<dbReference type="AlphaFoldDB" id="A0A8H7WGB8"/>
<comment type="caution">
    <text evidence="3">The sequence shown here is derived from an EMBL/GenBank/DDBJ whole genome shotgun (WGS) entry which is preliminary data.</text>
</comment>
<name>A0A8H7WGB8_9HELO</name>
<proteinExistence type="predicted"/>
<gene>
    <name evidence="3" type="ORF">IFR04_002464</name>
</gene>
<feature type="compositionally biased region" description="Basic and acidic residues" evidence="2">
    <location>
        <begin position="285"/>
        <end position="295"/>
    </location>
</feature>
<sequence length="387" mass="44025">MPIKVSNCGRIWLLGDNGVYFRELTLAEAGLHLQEYQQQIIREAEKRKSEDEFAVRQRQAEIEAKVKETEGQRAEAKRLVKLAEKTLQELKDRIDELRSRERGSKEREASLEKAVKEKLSLDRAQLDGERRQLQRLRTEHEEMLEVLKLEKDCLDRDRGETAVKEQAKRALEEAKQKQQALWDADLENVRVKTEKLNQDAANVVADAENMAAAKQELKAVEESLTTITEEFAAFRKEVRHKIDSLIAEQEAKDAGIQSELRNALEVARSKSEELQDLRAKLVEGDLKRSRDRRSADSGQSHGQTYNDKEPMDKDSSFLKPVAAKDVESKPAIENASDGQASSAGNTRSVDDFIFVGSDSDAQLRDHALTRDSDNEDYLEYSDSEINK</sequence>
<feature type="compositionally biased region" description="Acidic residues" evidence="2">
    <location>
        <begin position="373"/>
        <end position="387"/>
    </location>
</feature>
<feature type="compositionally biased region" description="Basic and acidic residues" evidence="2">
    <location>
        <begin position="363"/>
        <end position="372"/>
    </location>
</feature>